<evidence type="ECO:0000259" key="1">
    <source>
        <dbReference type="Pfam" id="PF03372"/>
    </source>
</evidence>
<protein>
    <recommendedName>
        <fullName evidence="1">Endonuclease/exonuclease/phosphatase domain-containing protein</fullName>
    </recommendedName>
</protein>
<organism evidence="2 3">
    <name type="scientific">Parnassius mnemosyne</name>
    <name type="common">clouded apollo</name>
    <dbReference type="NCBI Taxonomy" id="213953"/>
    <lineage>
        <taxon>Eukaryota</taxon>
        <taxon>Metazoa</taxon>
        <taxon>Ecdysozoa</taxon>
        <taxon>Arthropoda</taxon>
        <taxon>Hexapoda</taxon>
        <taxon>Insecta</taxon>
        <taxon>Pterygota</taxon>
        <taxon>Neoptera</taxon>
        <taxon>Endopterygota</taxon>
        <taxon>Lepidoptera</taxon>
        <taxon>Glossata</taxon>
        <taxon>Ditrysia</taxon>
        <taxon>Papilionoidea</taxon>
        <taxon>Papilionidae</taxon>
        <taxon>Parnassiinae</taxon>
        <taxon>Parnassini</taxon>
        <taxon>Parnassius</taxon>
        <taxon>Driopa</taxon>
    </lineage>
</organism>
<gene>
    <name evidence="2" type="ORF">PARMNEM_LOCUS984</name>
</gene>
<dbReference type="Proteomes" id="UP001314205">
    <property type="component" value="Unassembled WGS sequence"/>
</dbReference>
<comment type="caution">
    <text evidence="2">The sequence shown here is derived from an EMBL/GenBank/DDBJ whole genome shotgun (WGS) entry which is preliminary data.</text>
</comment>
<dbReference type="EMBL" id="CAVLGL010000002">
    <property type="protein sequence ID" value="CAK1578961.1"/>
    <property type="molecule type" value="Genomic_DNA"/>
</dbReference>
<dbReference type="InterPro" id="IPR005135">
    <property type="entry name" value="Endo/exonuclease/phosphatase"/>
</dbReference>
<evidence type="ECO:0000313" key="2">
    <source>
        <dbReference type="EMBL" id="CAK1578961.1"/>
    </source>
</evidence>
<dbReference type="InterPro" id="IPR036691">
    <property type="entry name" value="Endo/exonu/phosph_ase_sf"/>
</dbReference>
<reference evidence="2 3" key="1">
    <citation type="submission" date="2023-11" db="EMBL/GenBank/DDBJ databases">
        <authorList>
            <person name="Hedman E."/>
            <person name="Englund M."/>
            <person name="Stromberg M."/>
            <person name="Nyberg Akerstrom W."/>
            <person name="Nylinder S."/>
            <person name="Jareborg N."/>
            <person name="Kallberg Y."/>
            <person name="Kronander E."/>
        </authorList>
    </citation>
    <scope>NUCLEOTIDE SEQUENCE [LARGE SCALE GENOMIC DNA]</scope>
</reference>
<evidence type="ECO:0000313" key="3">
    <source>
        <dbReference type="Proteomes" id="UP001314205"/>
    </source>
</evidence>
<dbReference type="GO" id="GO:0003824">
    <property type="term" value="F:catalytic activity"/>
    <property type="evidence" value="ECO:0007669"/>
    <property type="project" value="InterPro"/>
</dbReference>
<feature type="domain" description="Endonuclease/exonuclease/phosphatase" evidence="1">
    <location>
        <begin position="189"/>
        <end position="269"/>
    </location>
</feature>
<keyword evidence="3" id="KW-1185">Reference proteome</keyword>
<name>A0AAV1K776_9NEOP</name>
<dbReference type="Pfam" id="PF03372">
    <property type="entry name" value="Exo_endo_phos"/>
    <property type="match status" value="1"/>
</dbReference>
<dbReference type="SUPFAM" id="SSF56219">
    <property type="entry name" value="DNase I-like"/>
    <property type="match status" value="1"/>
</dbReference>
<sequence>MQTNHTPLSYKEATGVSSNNLVIEQVCNKGAGDNHDYLDDELGKDDWTLVRNKRVKCKFIGLKSKADMHGDCKFKAANIKIPFYIYNVDNSCETDDIMNYIKCKTNTDVRPEKVNMKFKKGYGAYKFMIPKDKLHVFMDENLWPTGVSFRRFISFNKPSNLNECKSSNLSLLKKMVNNDARDNTTIKLISFNCKSFKRSADFVKSLSERADIIELQETWLLPHEIPDLGQVNKDFCFFGKSAVDTSKGILRGRPYGGVGLLWRNNVFDSVSVVPCMSERIIAIKIVYPFTGKKCLPK</sequence>
<accession>A0AAV1K776</accession>
<proteinExistence type="predicted"/>
<dbReference type="Gene3D" id="3.60.10.10">
    <property type="entry name" value="Endonuclease/exonuclease/phosphatase"/>
    <property type="match status" value="1"/>
</dbReference>
<dbReference type="AlphaFoldDB" id="A0AAV1K776"/>